<proteinExistence type="predicted"/>
<evidence type="ECO:0000313" key="6">
    <source>
        <dbReference type="Proteomes" id="UP000254100"/>
    </source>
</evidence>
<dbReference type="OrthoDB" id="9799751at2"/>
<dbReference type="STRING" id="569857.TP70_08085"/>
<keyword evidence="5" id="KW-1185">Reference proteome</keyword>
<dbReference type="EMBL" id="UHDT01000001">
    <property type="protein sequence ID" value="SUM57359.1"/>
    <property type="molecule type" value="Genomic_DNA"/>
</dbReference>
<dbReference type="Proteomes" id="UP000032366">
    <property type="component" value="Unassembled WGS sequence"/>
</dbReference>
<dbReference type="AlphaFoldDB" id="A0A0D6XPL7"/>
<dbReference type="Proteomes" id="UP000254100">
    <property type="component" value="Unassembled WGS sequence"/>
</dbReference>
<protein>
    <submittedName>
        <fullName evidence="4">RNA chaperone Hfq</fullName>
    </submittedName>
    <submittedName>
        <fullName evidence="3">RNA-binding protein</fullName>
    </submittedName>
</protein>
<reference evidence="3 5" key="1">
    <citation type="submission" date="2015-01" db="EMBL/GenBank/DDBJ databases">
        <authorList>
            <person name="Guo J."/>
        </authorList>
    </citation>
    <scope>NUCLEOTIDE SEQUENCE [LARGE SCALE GENOMIC DNA]</scope>
    <source>
        <strain evidence="3 5">DSM 22147</strain>
    </source>
</reference>
<dbReference type="GO" id="GO:0005829">
    <property type="term" value="C:cytosol"/>
    <property type="evidence" value="ECO:0007669"/>
    <property type="project" value="TreeGrafter"/>
</dbReference>
<dbReference type="CDD" id="cd01716">
    <property type="entry name" value="Hfq"/>
    <property type="match status" value="1"/>
</dbReference>
<dbReference type="Gene3D" id="2.30.30.100">
    <property type="match status" value="1"/>
</dbReference>
<accession>A0A0D6XPL7</accession>
<dbReference type="RefSeq" id="WP_044360872.1">
    <property type="nucleotide sequence ID" value="NZ_JXWY01000053.1"/>
</dbReference>
<dbReference type="SUPFAM" id="SSF50182">
    <property type="entry name" value="Sm-like ribonucleoproteins"/>
    <property type="match status" value="1"/>
</dbReference>
<dbReference type="NCBIfam" id="TIGR02383">
    <property type="entry name" value="Hfq"/>
    <property type="match status" value="1"/>
</dbReference>
<dbReference type="PANTHER" id="PTHR34772:SF1">
    <property type="entry name" value="RNA-BINDING PROTEIN HFQ"/>
    <property type="match status" value="1"/>
</dbReference>
<keyword evidence="2" id="KW-0346">Stress response</keyword>
<evidence type="ECO:0000256" key="2">
    <source>
        <dbReference type="ARBA" id="ARBA00023016"/>
    </source>
</evidence>
<sequence>MVEKRNIQDEYLETFKNEEKELTVFLTNGFQLRGTLHDYDKYVIDFLSQDRHHLIYKHAISTFVEGAQ</sequence>
<evidence type="ECO:0000313" key="4">
    <source>
        <dbReference type="EMBL" id="SUM57359.1"/>
    </source>
</evidence>
<dbReference type="GO" id="GO:0045974">
    <property type="term" value="P:regulation of translation, ncRNA-mediated"/>
    <property type="evidence" value="ECO:0007669"/>
    <property type="project" value="TreeGrafter"/>
</dbReference>
<reference evidence="4 6" key="2">
    <citation type="submission" date="2018-06" db="EMBL/GenBank/DDBJ databases">
        <authorList>
            <consortium name="Pathogen Informatics"/>
            <person name="Doyle S."/>
        </authorList>
    </citation>
    <scope>NUCLEOTIDE SEQUENCE [LARGE SCALE GENOMIC DNA]</scope>
    <source>
        <strain evidence="4 6">NCTC13832</strain>
    </source>
</reference>
<gene>
    <name evidence="4" type="primary">hfq</name>
    <name evidence="4" type="ORF">NCTC13832_01033</name>
    <name evidence="3" type="ORF">TP70_08085</name>
</gene>
<dbReference type="PANTHER" id="PTHR34772">
    <property type="entry name" value="RNA-BINDING PROTEIN HFQ"/>
    <property type="match status" value="1"/>
</dbReference>
<dbReference type="InterPro" id="IPR010920">
    <property type="entry name" value="LSM_dom_sf"/>
</dbReference>
<name>A0A0D6XPL7_9STAP</name>
<dbReference type="InterPro" id="IPR005001">
    <property type="entry name" value="Hfq"/>
</dbReference>
<dbReference type="GO" id="GO:0003723">
    <property type="term" value="F:RNA binding"/>
    <property type="evidence" value="ECO:0007669"/>
    <property type="project" value="UniProtKB-KW"/>
</dbReference>
<dbReference type="EMBL" id="JXWY01000053">
    <property type="protein sequence ID" value="KIX90355.1"/>
    <property type="molecule type" value="Genomic_DNA"/>
</dbReference>
<keyword evidence="1" id="KW-0694">RNA-binding</keyword>
<dbReference type="Pfam" id="PF17209">
    <property type="entry name" value="Hfq"/>
    <property type="match status" value="1"/>
</dbReference>
<organism evidence="4 6">
    <name type="scientific">Staphylococcus microti</name>
    <dbReference type="NCBI Taxonomy" id="569857"/>
    <lineage>
        <taxon>Bacteria</taxon>
        <taxon>Bacillati</taxon>
        <taxon>Bacillota</taxon>
        <taxon>Bacilli</taxon>
        <taxon>Bacillales</taxon>
        <taxon>Staphylococcaceae</taxon>
        <taxon>Staphylococcus</taxon>
    </lineage>
</organism>
<evidence type="ECO:0000256" key="1">
    <source>
        <dbReference type="ARBA" id="ARBA00022884"/>
    </source>
</evidence>
<dbReference type="GO" id="GO:0043487">
    <property type="term" value="P:regulation of RNA stability"/>
    <property type="evidence" value="ECO:0007669"/>
    <property type="project" value="TreeGrafter"/>
</dbReference>
<dbReference type="GO" id="GO:0006355">
    <property type="term" value="P:regulation of DNA-templated transcription"/>
    <property type="evidence" value="ECO:0007669"/>
    <property type="project" value="InterPro"/>
</dbReference>
<evidence type="ECO:0000313" key="3">
    <source>
        <dbReference type="EMBL" id="KIX90355.1"/>
    </source>
</evidence>
<evidence type="ECO:0000313" key="5">
    <source>
        <dbReference type="Proteomes" id="UP000032366"/>
    </source>
</evidence>